<dbReference type="PANTHER" id="PTHR47434">
    <property type="entry name" value="PROTEIN PTST HOMOLOG 3, CHLOROPLASTIC"/>
    <property type="match status" value="1"/>
</dbReference>
<dbReference type="CDD" id="cd02859">
    <property type="entry name" value="E_set_AMPKbeta_like_N"/>
    <property type="match status" value="1"/>
</dbReference>
<dbReference type="InterPro" id="IPR013783">
    <property type="entry name" value="Ig-like_fold"/>
</dbReference>
<organism evidence="4 5">
    <name type="scientific">Lithocarpus litseifolius</name>
    <dbReference type="NCBI Taxonomy" id="425828"/>
    <lineage>
        <taxon>Eukaryota</taxon>
        <taxon>Viridiplantae</taxon>
        <taxon>Streptophyta</taxon>
        <taxon>Embryophyta</taxon>
        <taxon>Tracheophyta</taxon>
        <taxon>Spermatophyta</taxon>
        <taxon>Magnoliopsida</taxon>
        <taxon>eudicotyledons</taxon>
        <taxon>Gunneridae</taxon>
        <taxon>Pentapetalae</taxon>
        <taxon>rosids</taxon>
        <taxon>fabids</taxon>
        <taxon>Fagales</taxon>
        <taxon>Fagaceae</taxon>
        <taxon>Lithocarpus</taxon>
    </lineage>
</organism>
<evidence type="ECO:0000313" key="4">
    <source>
        <dbReference type="EMBL" id="KAK9985591.1"/>
    </source>
</evidence>
<feature type="region of interest" description="Disordered" evidence="2">
    <location>
        <begin position="34"/>
        <end position="65"/>
    </location>
</feature>
<feature type="compositionally biased region" description="Polar residues" evidence="2">
    <location>
        <begin position="45"/>
        <end position="55"/>
    </location>
</feature>
<accession>A0AAW2BHS1</accession>
<name>A0AAW2BHS1_9ROSI</name>
<evidence type="ECO:0000256" key="2">
    <source>
        <dbReference type="SAM" id="MobiDB-lite"/>
    </source>
</evidence>
<reference evidence="4 5" key="1">
    <citation type="submission" date="2024-01" db="EMBL/GenBank/DDBJ databases">
        <title>A telomere-to-telomere, gap-free genome of sweet tea (Lithocarpus litseifolius).</title>
        <authorList>
            <person name="Zhou J."/>
        </authorList>
    </citation>
    <scope>NUCLEOTIDE SEQUENCE [LARGE SCALE GENOMIC DNA]</scope>
    <source>
        <strain evidence="4">Zhou-2022a</strain>
        <tissue evidence="4">Leaf</tissue>
    </source>
</reference>
<evidence type="ECO:0000256" key="1">
    <source>
        <dbReference type="SAM" id="Coils"/>
    </source>
</evidence>
<sequence>MATLSHSHFLTFLSLSSRKLFLLPPQHLHQNNLHCETQEHPPPKQFTTCALSNKKPSSRTRKGKSNEELCNDIRQFLTEFGFPEDHVPSTKELSQHGRNDLANIVRRRGYKLIRELLANPTASNIDGLDPKKSFDENQGAISDHEHILTGQDKKANTLVVEHISSTDISTVGNDYSSPSSDLDFNSGDLRSLPVESSSNLFLEEKVSHRLKGHDEKVKDVAENAFLSTEVSTMESSSINFDLNTDENSCIPVELSVLEEKTSSNLQVEDEKVNNMVEDVAFSNEGKRHYSWSSNPDFNPTDFKSMPIESPISLSLEERPSYNLKDLEEKIKNNDVPLHSSEDSRMPIEFSTNSSLEDKVTKFIQNGDLDMIEDNTYGILNERVAEESKEFIQLRNSVVQPAEEHSGNSHNGGSVAVTLDGSTLTPKDVTPAALVTQPLRDDHVSPGLLMTAKLDKDLDTESSIRERQADINHLKFMLHQKELELSLLKEQIEKEKLALSDLQTKAEAEISKAQKLISEKDAELQAAEGTLSGLEEVQIQYFGEGEIVEVSGSFNGWHQWIKMDPQPSSSITDPNASRNSRLWSTVLWLYPGTYEIKFIVDGRWRTDPQRESVTNGSICNNILRVEK</sequence>
<feature type="coiled-coil region" evidence="1">
    <location>
        <begin position="477"/>
        <end position="536"/>
    </location>
</feature>
<dbReference type="AlphaFoldDB" id="A0AAW2BHS1"/>
<dbReference type="Gene3D" id="2.60.40.10">
    <property type="entry name" value="Immunoglobulins"/>
    <property type="match status" value="1"/>
</dbReference>
<proteinExistence type="predicted"/>
<protein>
    <recommendedName>
        <fullName evidence="3">AMP-activated protein kinase glycogen-binding domain-containing protein</fullName>
    </recommendedName>
</protein>
<feature type="domain" description="AMP-activated protein kinase glycogen-binding" evidence="3">
    <location>
        <begin position="536"/>
        <end position="625"/>
    </location>
</feature>
<gene>
    <name evidence="4" type="ORF">SO802_030542</name>
</gene>
<dbReference type="Proteomes" id="UP001459277">
    <property type="component" value="Unassembled WGS sequence"/>
</dbReference>
<dbReference type="InterPro" id="IPR032640">
    <property type="entry name" value="AMPK1_CBM"/>
</dbReference>
<dbReference type="InterPro" id="IPR014756">
    <property type="entry name" value="Ig_E-set"/>
</dbReference>
<comment type="caution">
    <text evidence="4">The sequence shown here is derived from an EMBL/GenBank/DDBJ whole genome shotgun (WGS) entry which is preliminary data.</text>
</comment>
<evidence type="ECO:0000259" key="3">
    <source>
        <dbReference type="Pfam" id="PF16561"/>
    </source>
</evidence>
<dbReference type="Pfam" id="PF16561">
    <property type="entry name" value="AMPK1_CBM"/>
    <property type="match status" value="1"/>
</dbReference>
<dbReference type="PANTHER" id="PTHR47434:SF2">
    <property type="entry name" value="PROTEIN PTST HOMOLOG 3, CHLOROPLASTIC"/>
    <property type="match status" value="1"/>
</dbReference>
<dbReference type="EMBL" id="JAZDWU010000011">
    <property type="protein sequence ID" value="KAK9985591.1"/>
    <property type="molecule type" value="Genomic_DNA"/>
</dbReference>
<evidence type="ECO:0000313" key="5">
    <source>
        <dbReference type="Proteomes" id="UP001459277"/>
    </source>
</evidence>
<dbReference type="SUPFAM" id="SSF81296">
    <property type="entry name" value="E set domains"/>
    <property type="match status" value="1"/>
</dbReference>
<keyword evidence="1" id="KW-0175">Coiled coil</keyword>
<dbReference type="GO" id="GO:0009507">
    <property type="term" value="C:chloroplast"/>
    <property type="evidence" value="ECO:0007669"/>
    <property type="project" value="UniProtKB-ARBA"/>
</dbReference>
<keyword evidence="5" id="KW-1185">Reference proteome</keyword>